<keyword evidence="5 14" id="KW-0436">Ligase</keyword>
<dbReference type="Proteomes" id="UP000003163">
    <property type="component" value="Unassembled WGS sequence"/>
</dbReference>
<dbReference type="Pfam" id="PF20974">
    <property type="entry name" value="tRNA-synt_1c_C2"/>
    <property type="match status" value="1"/>
</dbReference>
<dbReference type="EC" id="6.1.1.17" evidence="3"/>
<feature type="domain" description="Glutamyl/glutaminyl-tRNA synthetase class Ib catalytic" evidence="16">
    <location>
        <begin position="301"/>
        <end position="541"/>
    </location>
</feature>
<feature type="domain" description="tRNA synthetases class I (E and Q) anti-codon binding" evidence="17">
    <location>
        <begin position="685"/>
        <end position="747"/>
    </location>
</feature>
<dbReference type="Pfam" id="PF00749">
    <property type="entry name" value="tRNA-synt_1c"/>
    <property type="match status" value="2"/>
</dbReference>
<feature type="domain" description="Glutamyl/glutaminyl-tRNA synthetase class Ib catalytic" evidence="16">
    <location>
        <begin position="103"/>
        <end position="198"/>
    </location>
</feature>
<name>J9D1D6_EDHAE</name>
<evidence type="ECO:0000259" key="16">
    <source>
        <dbReference type="Pfam" id="PF00749"/>
    </source>
</evidence>
<dbReference type="FunCoup" id="J9D1D6">
    <property type="interactions" value="301"/>
</dbReference>
<evidence type="ECO:0000256" key="3">
    <source>
        <dbReference type="ARBA" id="ARBA00012835"/>
    </source>
</evidence>
<evidence type="ECO:0000256" key="7">
    <source>
        <dbReference type="ARBA" id="ARBA00022840"/>
    </source>
</evidence>
<dbReference type="EMBL" id="AFBI03000127">
    <property type="protein sequence ID" value="EJW01646.1"/>
    <property type="molecule type" value="Genomic_DNA"/>
</dbReference>
<evidence type="ECO:0000256" key="1">
    <source>
        <dbReference type="ARBA" id="ARBA00004496"/>
    </source>
</evidence>
<evidence type="ECO:0000313" key="19">
    <source>
        <dbReference type="Proteomes" id="UP000003163"/>
    </source>
</evidence>
<keyword evidence="7 14" id="KW-0067">ATP-binding</keyword>
<evidence type="ECO:0000256" key="5">
    <source>
        <dbReference type="ARBA" id="ARBA00022598"/>
    </source>
</evidence>
<proteinExistence type="inferred from homology"/>
<dbReference type="InterPro" id="IPR020058">
    <property type="entry name" value="Glu/Gln-tRNA-synth_Ib_cat-dom"/>
</dbReference>
<dbReference type="Gene3D" id="2.40.240.10">
    <property type="entry name" value="Ribosomal Protein L25, Chain P"/>
    <property type="match status" value="1"/>
</dbReference>
<dbReference type="PANTHER" id="PTHR43097:SF4">
    <property type="entry name" value="GLUTAMINE--TRNA LIGASE"/>
    <property type="match status" value="1"/>
</dbReference>
<dbReference type="GO" id="GO:0006425">
    <property type="term" value="P:glutaminyl-tRNA aminoacylation"/>
    <property type="evidence" value="ECO:0007669"/>
    <property type="project" value="EnsemblFungi"/>
</dbReference>
<feature type="compositionally biased region" description="Low complexity" evidence="15">
    <location>
        <begin position="271"/>
        <end position="282"/>
    </location>
</feature>
<dbReference type="GO" id="GO:1990825">
    <property type="term" value="F:sequence-specific mRNA binding"/>
    <property type="evidence" value="ECO:0007669"/>
    <property type="project" value="EnsemblFungi"/>
</dbReference>
<feature type="region of interest" description="Disordered" evidence="15">
    <location>
        <begin position="1"/>
        <end position="59"/>
    </location>
</feature>
<organism evidence="18 19">
    <name type="scientific">Edhazardia aedis (strain USNM 41457)</name>
    <name type="common">Microsporidian parasite</name>
    <dbReference type="NCBI Taxonomy" id="1003232"/>
    <lineage>
        <taxon>Eukaryota</taxon>
        <taxon>Fungi</taxon>
        <taxon>Fungi incertae sedis</taxon>
        <taxon>Microsporidia</taxon>
        <taxon>Edhazardia</taxon>
    </lineage>
</organism>
<accession>J9D1D6</accession>
<dbReference type="OMA" id="GTIDSEM"/>
<dbReference type="FunFam" id="3.90.800.10:FF:000001">
    <property type="entry name" value="Glutamine--tRNA ligase"/>
    <property type="match status" value="1"/>
</dbReference>
<evidence type="ECO:0000256" key="9">
    <source>
        <dbReference type="ARBA" id="ARBA00023146"/>
    </source>
</evidence>
<dbReference type="InterPro" id="IPR000924">
    <property type="entry name" value="Glu/Gln-tRNA-synth"/>
</dbReference>
<reference evidence="18 19" key="1">
    <citation type="submission" date="2011-08" db="EMBL/GenBank/DDBJ databases">
        <authorList>
            <person name="Liu Z.J."/>
            <person name="Shi F.L."/>
            <person name="Lu J.Q."/>
            <person name="Li M."/>
            <person name="Wang Z.L."/>
        </authorList>
    </citation>
    <scope>NUCLEOTIDE SEQUENCE [LARGE SCALE GENOMIC DNA]</scope>
    <source>
        <strain evidence="18 19">USNM 41457</strain>
    </source>
</reference>
<dbReference type="GO" id="GO:0005739">
    <property type="term" value="C:mitochondrion"/>
    <property type="evidence" value="ECO:0007669"/>
    <property type="project" value="EnsemblFungi"/>
</dbReference>
<dbReference type="GO" id="GO:0005524">
    <property type="term" value="F:ATP binding"/>
    <property type="evidence" value="ECO:0007669"/>
    <property type="project" value="UniProtKB-KW"/>
</dbReference>
<evidence type="ECO:0000256" key="13">
    <source>
        <dbReference type="ARBA" id="ARBA00070830"/>
    </source>
</evidence>
<dbReference type="OrthoDB" id="10250478at2759"/>
<dbReference type="FunFam" id="3.40.50.620:FF:000037">
    <property type="entry name" value="Glutamine--tRNA ligase cytoplasmic"/>
    <property type="match status" value="1"/>
</dbReference>
<comment type="similarity">
    <text evidence="2">Belongs to the class-I aminoacyl-tRNA synthetase family. Glutamate--tRNA ligase type 2 subfamily.</text>
</comment>
<dbReference type="InterPro" id="IPR011035">
    <property type="entry name" value="Ribosomal_bL25/Gln-tRNA_synth"/>
</dbReference>
<evidence type="ECO:0000256" key="11">
    <source>
        <dbReference type="ARBA" id="ARBA00048270"/>
    </source>
</evidence>
<dbReference type="FunFam" id="1.10.1160.10:FF:000001">
    <property type="entry name" value="Glutamine--tRNA ligase"/>
    <property type="match status" value="1"/>
</dbReference>
<evidence type="ECO:0000256" key="10">
    <source>
        <dbReference type="ARBA" id="ARBA00030865"/>
    </source>
</evidence>
<evidence type="ECO:0000313" key="18">
    <source>
        <dbReference type="EMBL" id="EJW01646.1"/>
    </source>
</evidence>
<evidence type="ECO:0000256" key="2">
    <source>
        <dbReference type="ARBA" id="ARBA00008927"/>
    </source>
</evidence>
<evidence type="ECO:0000256" key="14">
    <source>
        <dbReference type="RuleBase" id="RU363037"/>
    </source>
</evidence>
<dbReference type="InterPro" id="IPR014729">
    <property type="entry name" value="Rossmann-like_a/b/a_fold"/>
</dbReference>
<keyword evidence="9 14" id="KW-0030">Aminoacyl-tRNA synthetase</keyword>
<dbReference type="InterPro" id="IPR020056">
    <property type="entry name" value="Rbsml_bL25/Gln-tRNA_synth_N"/>
</dbReference>
<feature type="compositionally biased region" description="Basic and acidic residues" evidence="15">
    <location>
        <begin position="16"/>
        <end position="48"/>
    </location>
</feature>
<evidence type="ECO:0000256" key="4">
    <source>
        <dbReference type="ARBA" id="ARBA00012836"/>
    </source>
</evidence>
<protein>
    <recommendedName>
        <fullName evidence="13">Probable glutamate--tRNA ligase, cytoplasmic</fullName>
        <ecNumber evidence="3">6.1.1.17</ecNumber>
        <ecNumber evidence="4">6.1.1.18</ecNumber>
    </recommendedName>
    <alternativeName>
        <fullName evidence="10">Glutamyl-tRNA synthetase</fullName>
    </alternativeName>
</protein>
<dbReference type="PRINTS" id="PR00987">
    <property type="entry name" value="TRNASYNTHGLU"/>
</dbReference>
<dbReference type="GO" id="GO:0005829">
    <property type="term" value="C:cytosol"/>
    <property type="evidence" value="ECO:0007669"/>
    <property type="project" value="EnsemblFungi"/>
</dbReference>
<dbReference type="InterPro" id="IPR050132">
    <property type="entry name" value="Gln/Glu-tRNA_Ligase"/>
</dbReference>
<gene>
    <name evidence="18" type="ORF">EDEG_03810</name>
</gene>
<evidence type="ECO:0000256" key="15">
    <source>
        <dbReference type="SAM" id="MobiDB-lite"/>
    </source>
</evidence>
<comment type="catalytic activity">
    <reaction evidence="11">
        <text>tRNA(Gln) + L-glutamine + ATP = L-glutaminyl-tRNA(Gln) + AMP + diphosphate</text>
        <dbReference type="Rhea" id="RHEA:20121"/>
        <dbReference type="Rhea" id="RHEA-COMP:9662"/>
        <dbReference type="Rhea" id="RHEA-COMP:9681"/>
        <dbReference type="ChEBI" id="CHEBI:30616"/>
        <dbReference type="ChEBI" id="CHEBI:33019"/>
        <dbReference type="ChEBI" id="CHEBI:58359"/>
        <dbReference type="ChEBI" id="CHEBI:78442"/>
        <dbReference type="ChEBI" id="CHEBI:78521"/>
        <dbReference type="ChEBI" id="CHEBI:456215"/>
        <dbReference type="EC" id="6.1.1.18"/>
    </reaction>
</comment>
<dbReference type="GO" id="GO:0004819">
    <property type="term" value="F:glutamine-tRNA ligase activity"/>
    <property type="evidence" value="ECO:0007669"/>
    <property type="project" value="UniProtKB-EC"/>
</dbReference>
<comment type="catalytic activity">
    <reaction evidence="12">
        <text>tRNA(Glu) + L-glutamate + ATP = L-glutamyl-tRNA(Glu) + AMP + diphosphate</text>
        <dbReference type="Rhea" id="RHEA:23540"/>
        <dbReference type="Rhea" id="RHEA-COMP:9663"/>
        <dbReference type="Rhea" id="RHEA-COMP:9680"/>
        <dbReference type="ChEBI" id="CHEBI:29985"/>
        <dbReference type="ChEBI" id="CHEBI:30616"/>
        <dbReference type="ChEBI" id="CHEBI:33019"/>
        <dbReference type="ChEBI" id="CHEBI:78442"/>
        <dbReference type="ChEBI" id="CHEBI:78520"/>
        <dbReference type="ChEBI" id="CHEBI:456215"/>
        <dbReference type="EC" id="6.1.1.17"/>
    </reaction>
</comment>
<dbReference type="GO" id="GO:0004818">
    <property type="term" value="F:glutamate-tRNA ligase activity"/>
    <property type="evidence" value="ECO:0007669"/>
    <property type="project" value="UniProtKB-EC"/>
</dbReference>
<dbReference type="PROSITE" id="PS00178">
    <property type="entry name" value="AA_TRNA_LIGASE_I"/>
    <property type="match status" value="1"/>
</dbReference>
<dbReference type="EC" id="6.1.1.18" evidence="4"/>
<reference evidence="19" key="2">
    <citation type="submission" date="2015-07" db="EMBL/GenBank/DDBJ databases">
        <title>Contrasting host-pathogen interactions and genome evolution in two generalist and specialist microsporidian pathogens of mosquitoes.</title>
        <authorList>
            <consortium name="The Broad Institute Genomics Platform"/>
            <consortium name="The Broad Institute Genome Sequencing Center for Infectious Disease"/>
            <person name="Cuomo C.A."/>
            <person name="Sanscrainte N.D."/>
            <person name="Goldberg J.M."/>
            <person name="Heiman D."/>
            <person name="Young S."/>
            <person name="Zeng Q."/>
            <person name="Becnel J.J."/>
            <person name="Birren B.W."/>
        </authorList>
    </citation>
    <scope>NUCLEOTIDE SEQUENCE [LARGE SCALE GENOMIC DNA]</scope>
    <source>
        <strain evidence="19">USNM 41457</strain>
    </source>
</reference>
<dbReference type="Gene3D" id="3.40.50.620">
    <property type="entry name" value="HUPs"/>
    <property type="match status" value="2"/>
</dbReference>
<dbReference type="SUPFAM" id="SSF52374">
    <property type="entry name" value="Nucleotidylyl transferase"/>
    <property type="match status" value="2"/>
</dbReference>
<dbReference type="InParanoid" id="J9D1D6"/>
<evidence type="ECO:0000256" key="8">
    <source>
        <dbReference type="ARBA" id="ARBA00022917"/>
    </source>
</evidence>
<dbReference type="AlphaFoldDB" id="J9D1D6"/>
<feature type="region of interest" description="Disordered" evidence="15">
    <location>
        <begin position="261"/>
        <end position="285"/>
    </location>
</feature>
<comment type="subcellular location">
    <subcellularLocation>
        <location evidence="1">Cytoplasm</location>
    </subcellularLocation>
</comment>
<sequence>MESHESSKNEVSSTTEDSKTKRETKKNPKEKIKKEAKEKTKTKSEKNPKSTNVSKAKPQIDTTKISPFEWLKDGELAKIHTPSTNPLNTKKILEKHLNETLGKVITRFPPEPNGYLHIGHAKALNLSFDFCRMHGGDFILRFDDTNPKSEKNEFVDQIKEDICWLLESTLDQQEKTASKFDADKLKKEVEVRLDNSVANFNNGPTSLLIDSEGDKKLQNLEIVNESNEFLKDLESRSISNEKIKNLKADIEELLSNERNLAKKSVSPQINSESPASQSESSSCKITKPPSYFEKYNEKIFTKITYASDYFDKFLKLAFELIKNGDAYVCNLTQEEMKIDREKNRESPFRNRPIETNLMLFQEMVDGKWKEGTISLRMKQDMSSKNPLMHDLVAYRVIDVDKNPHYRTGTKFKVFPSYDFTHCINDSLENITHSFCSREFFNRKDTYYWLLDKLNLYKPVQWEFSRLNITDTMLSKRKIIELINKGLVKGWDDPRLYTLCGLRRRGFTSNGINMFVKNLGITFNQAVIDIKNLENYVREDLNVKCERMNCVTDPLLLNVCEVNDNNLTVIDQIFIEKSDFSKDGEKGFMRLTKNQPVGLMQKYTVKFLEFDADKTNVSYNIKDLHVKITESLNKIKIDELNNQSLFSRHDFKSVKNSFDNFDTLSNDKKHYEEIFVVITNEKPKKFIHWVDKHNHTKIELRMYSNLLINNEFNCDSLVVKVGYCEDAINKANVGDTFQFRRVGYFCVDKDTTTNNIIVNLTLPLRNSTIQ</sequence>
<dbReference type="InterPro" id="IPR001412">
    <property type="entry name" value="aa-tRNA-synth_I_CS"/>
</dbReference>
<dbReference type="PANTHER" id="PTHR43097">
    <property type="entry name" value="GLUTAMINE-TRNA LIGASE"/>
    <property type="match status" value="1"/>
</dbReference>
<keyword evidence="8 14" id="KW-0648">Protein biosynthesis</keyword>
<dbReference type="SUPFAM" id="SSF50715">
    <property type="entry name" value="Ribosomal protein L25-like"/>
    <property type="match status" value="2"/>
</dbReference>
<dbReference type="InterPro" id="IPR049437">
    <property type="entry name" value="tRNA-synt_1c_C2"/>
</dbReference>
<evidence type="ECO:0000256" key="6">
    <source>
        <dbReference type="ARBA" id="ARBA00022741"/>
    </source>
</evidence>
<dbReference type="HOGENOM" id="CLU_001882_2_3_1"/>
<keyword evidence="19" id="KW-1185">Reference proteome</keyword>
<dbReference type="VEuPathDB" id="MicrosporidiaDB:EDEG_03810"/>
<evidence type="ECO:0000259" key="17">
    <source>
        <dbReference type="Pfam" id="PF20974"/>
    </source>
</evidence>
<evidence type="ECO:0000256" key="12">
    <source>
        <dbReference type="ARBA" id="ARBA00048351"/>
    </source>
</evidence>
<comment type="caution">
    <text evidence="18">The sequence shown here is derived from an EMBL/GenBank/DDBJ whole genome shotgun (WGS) entry which is preliminary data.</text>
</comment>
<keyword evidence="6 14" id="KW-0547">Nucleotide-binding</keyword>
<dbReference type="STRING" id="1003232.J9D1D6"/>